<dbReference type="OrthoDB" id="2935770at2759"/>
<evidence type="ECO:0000313" key="2">
    <source>
        <dbReference type="Proteomes" id="UP001150266"/>
    </source>
</evidence>
<accession>A0A9W9DRD9</accession>
<dbReference type="AlphaFoldDB" id="A0A9W9DRD9"/>
<organism evidence="1 2">
    <name type="scientific">Lentinula aciculospora</name>
    <dbReference type="NCBI Taxonomy" id="153920"/>
    <lineage>
        <taxon>Eukaryota</taxon>
        <taxon>Fungi</taxon>
        <taxon>Dikarya</taxon>
        <taxon>Basidiomycota</taxon>
        <taxon>Agaricomycotina</taxon>
        <taxon>Agaricomycetes</taxon>
        <taxon>Agaricomycetidae</taxon>
        <taxon>Agaricales</taxon>
        <taxon>Marasmiineae</taxon>
        <taxon>Omphalotaceae</taxon>
        <taxon>Lentinula</taxon>
    </lineage>
</organism>
<dbReference type="EMBL" id="JAOTPV010000006">
    <property type="protein sequence ID" value="KAJ4481129.1"/>
    <property type="molecule type" value="Genomic_DNA"/>
</dbReference>
<gene>
    <name evidence="1" type="ORF">J3R30DRAFT_3464529</name>
</gene>
<reference evidence="1" key="1">
    <citation type="submission" date="2022-08" db="EMBL/GenBank/DDBJ databases">
        <title>A Global Phylogenomic Analysis of the Shiitake Genus Lentinula.</title>
        <authorList>
            <consortium name="DOE Joint Genome Institute"/>
            <person name="Sierra-Patev S."/>
            <person name="Min B."/>
            <person name="Naranjo-Ortiz M."/>
            <person name="Looney B."/>
            <person name="Konkel Z."/>
            <person name="Slot J.C."/>
            <person name="Sakamoto Y."/>
            <person name="Steenwyk J.L."/>
            <person name="Rokas A."/>
            <person name="Carro J."/>
            <person name="Camarero S."/>
            <person name="Ferreira P."/>
            <person name="Molpeceres G."/>
            <person name="Ruiz-Duenas F.J."/>
            <person name="Serrano A."/>
            <person name="Henrissat B."/>
            <person name="Drula E."/>
            <person name="Hughes K.W."/>
            <person name="Mata J.L."/>
            <person name="Ishikawa N.K."/>
            <person name="Vargas-Isla R."/>
            <person name="Ushijima S."/>
            <person name="Smith C.A."/>
            <person name="Ahrendt S."/>
            <person name="Andreopoulos W."/>
            <person name="He G."/>
            <person name="Labutti K."/>
            <person name="Lipzen A."/>
            <person name="Ng V."/>
            <person name="Riley R."/>
            <person name="Sandor L."/>
            <person name="Barry K."/>
            <person name="Martinez A.T."/>
            <person name="Xiao Y."/>
            <person name="Gibbons J.G."/>
            <person name="Terashima K."/>
            <person name="Grigoriev I.V."/>
            <person name="Hibbett D.S."/>
        </authorList>
    </citation>
    <scope>NUCLEOTIDE SEQUENCE</scope>
    <source>
        <strain evidence="1">JLM2183</strain>
    </source>
</reference>
<dbReference type="Proteomes" id="UP001150266">
    <property type="component" value="Unassembled WGS sequence"/>
</dbReference>
<keyword evidence="2" id="KW-1185">Reference proteome</keyword>
<sequence>MLPQLFASITSTSKISAPLISSYLKELCFYRKNPFQSYTGRIYEGILHPCLNSGKHYVSGTDGQPRSVRVPFHEHREMEISDYFSALGYILTHATTTASFTQLIHLLSCYAEWCRVSSSILDINTPTVVQMLLDDPSSSECPSFRTMAQYGHRNKLRFSFASSVSAGKGECREDVRQSRVSALQSVWRHPLLYPTPVQRAHAATGIGYEDSSIESSAELFGTPWGHCGESVSFPSMHHSITSGRPLSTLALSVKAMTCVIPGTDTIPVYTIPLLTNLTDVVEVLKVAGALRPMCLNCIYLRNTARGCIQDLAITFSASGDNPG</sequence>
<evidence type="ECO:0000313" key="1">
    <source>
        <dbReference type="EMBL" id="KAJ4481129.1"/>
    </source>
</evidence>
<name>A0A9W9DRD9_9AGAR</name>
<comment type="caution">
    <text evidence="1">The sequence shown here is derived from an EMBL/GenBank/DDBJ whole genome shotgun (WGS) entry which is preliminary data.</text>
</comment>
<protein>
    <submittedName>
        <fullName evidence="1">Uncharacterized protein</fullName>
    </submittedName>
</protein>
<proteinExistence type="predicted"/>